<proteinExistence type="predicted"/>
<dbReference type="AlphaFoldDB" id="A0A2L2XF75"/>
<evidence type="ECO:0000313" key="2">
    <source>
        <dbReference type="Proteomes" id="UP000239549"/>
    </source>
</evidence>
<gene>
    <name evidence="1" type="ORF">DCCM_4005</name>
</gene>
<evidence type="ECO:0000313" key="1">
    <source>
        <dbReference type="EMBL" id="GBF34885.1"/>
    </source>
</evidence>
<protein>
    <submittedName>
        <fullName evidence="1">Uncharacterized protein</fullName>
    </submittedName>
</protein>
<dbReference type="Proteomes" id="UP000239549">
    <property type="component" value="Unassembled WGS sequence"/>
</dbReference>
<dbReference type="EMBL" id="BFAV01000153">
    <property type="protein sequence ID" value="GBF34885.1"/>
    <property type="molecule type" value="Genomic_DNA"/>
</dbReference>
<sequence length="50" mass="5778">MLIFTAPPGAYFYSGGVFCFLWDKSPLEIASKELYNVYYMVFGTKKVLDR</sequence>
<keyword evidence="2" id="KW-1185">Reference proteome</keyword>
<accession>A0A2L2XF75</accession>
<name>A0A2L2XF75_9FIRM</name>
<comment type="caution">
    <text evidence="1">The sequence shown here is derived from an EMBL/GenBank/DDBJ whole genome shotgun (WGS) entry which is preliminary data.</text>
</comment>
<reference evidence="2" key="1">
    <citation type="submission" date="2018-02" db="EMBL/GenBank/DDBJ databases">
        <title>Genome sequence of Desulfocucumis palustris strain NAW-5.</title>
        <authorList>
            <person name="Watanabe M."/>
            <person name="Kojima H."/>
            <person name="Fukui M."/>
        </authorList>
    </citation>
    <scope>NUCLEOTIDE SEQUENCE [LARGE SCALE GENOMIC DNA]</scope>
    <source>
        <strain evidence="2">NAW-5</strain>
    </source>
</reference>
<organism evidence="1 2">
    <name type="scientific">Desulfocucumis palustris</name>
    <dbReference type="NCBI Taxonomy" id="1898651"/>
    <lineage>
        <taxon>Bacteria</taxon>
        <taxon>Bacillati</taxon>
        <taxon>Bacillota</taxon>
        <taxon>Clostridia</taxon>
        <taxon>Eubacteriales</taxon>
        <taxon>Desulfocucumaceae</taxon>
        <taxon>Desulfocucumis</taxon>
    </lineage>
</organism>